<evidence type="ECO:0000313" key="2">
    <source>
        <dbReference type="Proteomes" id="UP000070224"/>
    </source>
</evidence>
<proteinExistence type="predicted"/>
<name>A0A134B118_9PORP</name>
<protein>
    <submittedName>
        <fullName evidence="1">Uncharacterized protein</fullName>
    </submittedName>
</protein>
<reference evidence="2" key="1">
    <citation type="submission" date="2016-01" db="EMBL/GenBank/DDBJ databases">
        <authorList>
            <person name="Mitreva M."/>
            <person name="Pepin K.H."/>
            <person name="Mihindukulasuriya K.A."/>
            <person name="Fulton R."/>
            <person name="Fronick C."/>
            <person name="O'Laughlin M."/>
            <person name="Miner T."/>
            <person name="Herter B."/>
            <person name="Rosa B.A."/>
            <person name="Cordes M."/>
            <person name="Tomlinson C."/>
            <person name="Wollam A."/>
            <person name="Palsikar V.B."/>
            <person name="Mardis E.R."/>
            <person name="Wilson R.K."/>
        </authorList>
    </citation>
    <scope>NUCLEOTIDE SEQUENCE [LARGE SCALE GENOMIC DNA]</scope>
    <source>
        <strain evidence="2">KA00683</strain>
    </source>
</reference>
<accession>A0A134B118</accession>
<organism evidence="1 2">
    <name type="scientific">Porphyromonas somerae</name>
    <dbReference type="NCBI Taxonomy" id="322095"/>
    <lineage>
        <taxon>Bacteria</taxon>
        <taxon>Pseudomonadati</taxon>
        <taxon>Bacteroidota</taxon>
        <taxon>Bacteroidia</taxon>
        <taxon>Bacteroidales</taxon>
        <taxon>Porphyromonadaceae</taxon>
        <taxon>Porphyromonas</taxon>
    </lineage>
</organism>
<gene>
    <name evidence="1" type="ORF">HMPREF3185_01926</name>
</gene>
<comment type="caution">
    <text evidence="1">The sequence shown here is derived from an EMBL/GenBank/DDBJ whole genome shotgun (WGS) entry which is preliminary data.</text>
</comment>
<keyword evidence="2" id="KW-1185">Reference proteome</keyword>
<sequence>MVEDDDVCLSQALLLKGDVDRSAVGVDLFEITNLEVRLCLEDVKDNLPSMAGIVIRVRIDNEDFHWGKYLDALRRQRIEIIRRDGL</sequence>
<dbReference type="AlphaFoldDB" id="A0A134B118"/>
<dbReference type="EMBL" id="LSDK01000134">
    <property type="protein sequence ID" value="KXB73624.1"/>
    <property type="molecule type" value="Genomic_DNA"/>
</dbReference>
<evidence type="ECO:0000313" key="1">
    <source>
        <dbReference type="EMBL" id="KXB73624.1"/>
    </source>
</evidence>
<dbReference type="Proteomes" id="UP000070224">
    <property type="component" value="Unassembled WGS sequence"/>
</dbReference>
<dbReference type="PATRIC" id="fig|322095.3.peg.1901"/>